<evidence type="ECO:0000313" key="2">
    <source>
        <dbReference type="EMBL" id="KAK9814495.1"/>
    </source>
</evidence>
<name>A0AAW1PXH3_9CHLO</name>
<evidence type="ECO:0008006" key="4">
    <source>
        <dbReference type="Google" id="ProtNLM"/>
    </source>
</evidence>
<feature type="transmembrane region" description="Helical" evidence="1">
    <location>
        <begin position="35"/>
        <end position="58"/>
    </location>
</feature>
<dbReference type="EMBL" id="JALJOR010000007">
    <property type="protein sequence ID" value="KAK9814495.1"/>
    <property type="molecule type" value="Genomic_DNA"/>
</dbReference>
<evidence type="ECO:0000256" key="1">
    <source>
        <dbReference type="SAM" id="Phobius"/>
    </source>
</evidence>
<reference evidence="2 3" key="1">
    <citation type="journal article" date="2024" name="Nat. Commun.">
        <title>Phylogenomics reveals the evolutionary origins of lichenization in chlorophyte algae.</title>
        <authorList>
            <person name="Puginier C."/>
            <person name="Libourel C."/>
            <person name="Otte J."/>
            <person name="Skaloud P."/>
            <person name="Haon M."/>
            <person name="Grisel S."/>
            <person name="Petersen M."/>
            <person name="Berrin J.G."/>
            <person name="Delaux P.M."/>
            <person name="Dal Grande F."/>
            <person name="Keller J."/>
        </authorList>
    </citation>
    <scope>NUCLEOTIDE SEQUENCE [LARGE SCALE GENOMIC DNA]</scope>
    <source>
        <strain evidence="2 3">SAG 2043</strain>
    </source>
</reference>
<keyword evidence="3" id="KW-1185">Reference proteome</keyword>
<dbReference type="InterPro" id="IPR010865">
    <property type="entry name" value="DUF1499"/>
</dbReference>
<dbReference type="AlphaFoldDB" id="A0AAW1PXH3"/>
<keyword evidence="1" id="KW-0812">Transmembrane</keyword>
<protein>
    <recommendedName>
        <fullName evidence="4">DUF1499 domain-containing protein</fullName>
    </recommendedName>
</protein>
<organism evidence="2 3">
    <name type="scientific">[Myrmecia] bisecta</name>
    <dbReference type="NCBI Taxonomy" id="41462"/>
    <lineage>
        <taxon>Eukaryota</taxon>
        <taxon>Viridiplantae</taxon>
        <taxon>Chlorophyta</taxon>
        <taxon>core chlorophytes</taxon>
        <taxon>Trebouxiophyceae</taxon>
        <taxon>Trebouxiales</taxon>
        <taxon>Trebouxiaceae</taxon>
        <taxon>Myrmecia</taxon>
    </lineage>
</organism>
<gene>
    <name evidence="2" type="ORF">WJX72_006771</name>
</gene>
<dbReference type="Proteomes" id="UP001489004">
    <property type="component" value="Unassembled WGS sequence"/>
</dbReference>
<dbReference type="Pfam" id="PF07386">
    <property type="entry name" value="DUF1499"/>
    <property type="match status" value="1"/>
</dbReference>
<evidence type="ECO:0000313" key="3">
    <source>
        <dbReference type="Proteomes" id="UP001489004"/>
    </source>
</evidence>
<comment type="caution">
    <text evidence="2">The sequence shown here is derived from an EMBL/GenBank/DDBJ whole genome shotgun (WGS) entry which is preliminary data.</text>
</comment>
<proteinExistence type="predicted"/>
<sequence>MKTMRVVLGWLLGGLLFAALGTTQAVLAARWNNGFGIAVGIVAALVGSMLLLLGVSVMHGTHDTSMAYARVEPDEGQKCRARYHRAVQWLGHEATTAAAQAWRWPLAVFAAYVALLIAVHCASPDVLLGAFPPACGDGQSEHCSRVADSHPHRNRDLSPLTIATPQSVAILAARFWIATTSRSQVLEVTNDFIHARVVSLLWGFADDFFVHVTCGGSRQEATIEVQSSSRLGVSDFGVNGARNEAFLLTLRGKQQKGAFPEGPCQT</sequence>
<accession>A0AAW1PXH3</accession>
<keyword evidence="1" id="KW-0472">Membrane</keyword>
<keyword evidence="1" id="KW-1133">Transmembrane helix</keyword>